<dbReference type="Pfam" id="PF02687">
    <property type="entry name" value="FtsX"/>
    <property type="match status" value="1"/>
</dbReference>
<proteinExistence type="predicted"/>
<dbReference type="PANTHER" id="PTHR43738:SF1">
    <property type="entry name" value="HEMIN TRANSPORT SYSTEM PERMEASE PROTEIN HRTB-RELATED"/>
    <property type="match status" value="1"/>
</dbReference>
<evidence type="ECO:0000256" key="3">
    <source>
        <dbReference type="ARBA" id="ARBA00022475"/>
    </source>
</evidence>
<comment type="subcellular location">
    <subcellularLocation>
        <location evidence="1">Cell membrane</location>
        <topology evidence="1">Multi-pass membrane protein</topology>
    </subcellularLocation>
</comment>
<feature type="transmembrane region" description="Helical" evidence="7">
    <location>
        <begin position="262"/>
        <end position="286"/>
    </location>
</feature>
<evidence type="ECO:0000256" key="2">
    <source>
        <dbReference type="ARBA" id="ARBA00022448"/>
    </source>
</evidence>
<keyword evidence="2" id="KW-0813">Transport</keyword>
<keyword evidence="10" id="KW-1185">Reference proteome</keyword>
<gene>
    <name evidence="9" type="ORF">JOE58_001756</name>
</gene>
<accession>A0ABS2RU20</accession>
<sequence length="383" mass="37793">MTAGRTTVFVAWRDLRFARGRFVLIGTVVALITLLVGFLAGLTGGLAAQNVSAVLALPGDRLVLQQPSDGQPSFSESRIGREALVGWRASAGVDEVVPVGIVQGRAARAAAGSAAGSAGSAAGSAGDGTAVGVALFGLPASAGRDGVAALAPRSVDEVGLSAGAAHDLGVRAGDRVTIAGTTFRVAIVGGDAWYSHTPVVAMTSDAWSVADRSLGGDGDPTLLAVSGHPDWAAVSARTDTSAATPLASLTALETFKSEVGSLGLMIAMLFGVSALVVGAFFTVWTMQRSGDVAVLKALGASTPSLVRDALGQALVVLVVGIGVGTAVVVGLGTLAGGALPFLLSPLTTLVPGAVMALLGLAGAAVALRTVTAADPLTALGSNR</sequence>
<feature type="transmembrane region" description="Helical" evidence="7">
    <location>
        <begin position="22"/>
        <end position="42"/>
    </location>
</feature>
<comment type="caution">
    <text evidence="9">The sequence shown here is derived from an EMBL/GenBank/DDBJ whole genome shotgun (WGS) entry which is preliminary data.</text>
</comment>
<reference evidence="9 10" key="1">
    <citation type="submission" date="2021-01" db="EMBL/GenBank/DDBJ databases">
        <title>Sequencing the genomes of 1000 actinobacteria strains.</title>
        <authorList>
            <person name="Klenk H.-P."/>
        </authorList>
    </citation>
    <scope>NUCLEOTIDE SEQUENCE [LARGE SCALE GENOMIC DNA]</scope>
    <source>
        <strain evidence="9 10">DSM 20542</strain>
    </source>
</reference>
<dbReference type="Proteomes" id="UP000746584">
    <property type="component" value="Unassembled WGS sequence"/>
</dbReference>
<organism evidence="9 10">
    <name type="scientific">Curtobacterium luteum</name>
    <dbReference type="NCBI Taxonomy" id="33881"/>
    <lineage>
        <taxon>Bacteria</taxon>
        <taxon>Bacillati</taxon>
        <taxon>Actinomycetota</taxon>
        <taxon>Actinomycetes</taxon>
        <taxon>Micrococcales</taxon>
        <taxon>Microbacteriaceae</taxon>
        <taxon>Curtobacterium</taxon>
    </lineage>
</organism>
<keyword evidence="6 7" id="KW-0472">Membrane</keyword>
<evidence type="ECO:0000313" key="10">
    <source>
        <dbReference type="Proteomes" id="UP000746584"/>
    </source>
</evidence>
<evidence type="ECO:0000313" key="9">
    <source>
        <dbReference type="EMBL" id="MBM7802505.1"/>
    </source>
</evidence>
<evidence type="ECO:0000256" key="7">
    <source>
        <dbReference type="SAM" id="Phobius"/>
    </source>
</evidence>
<evidence type="ECO:0000259" key="8">
    <source>
        <dbReference type="Pfam" id="PF02687"/>
    </source>
</evidence>
<dbReference type="EMBL" id="JAFBCG010000001">
    <property type="protein sequence ID" value="MBM7802505.1"/>
    <property type="molecule type" value="Genomic_DNA"/>
</dbReference>
<keyword evidence="4 7" id="KW-0812">Transmembrane</keyword>
<keyword evidence="3" id="KW-1003">Cell membrane</keyword>
<evidence type="ECO:0000256" key="4">
    <source>
        <dbReference type="ARBA" id="ARBA00022692"/>
    </source>
</evidence>
<dbReference type="InterPro" id="IPR051125">
    <property type="entry name" value="ABC-4/HrtB_transporter"/>
</dbReference>
<feature type="transmembrane region" description="Helical" evidence="7">
    <location>
        <begin position="349"/>
        <end position="367"/>
    </location>
</feature>
<feature type="transmembrane region" description="Helical" evidence="7">
    <location>
        <begin position="314"/>
        <end position="343"/>
    </location>
</feature>
<evidence type="ECO:0000256" key="5">
    <source>
        <dbReference type="ARBA" id="ARBA00022989"/>
    </source>
</evidence>
<dbReference type="PANTHER" id="PTHR43738">
    <property type="entry name" value="ABC TRANSPORTER, MEMBRANE PROTEIN"/>
    <property type="match status" value="1"/>
</dbReference>
<evidence type="ECO:0000256" key="1">
    <source>
        <dbReference type="ARBA" id="ARBA00004651"/>
    </source>
</evidence>
<protein>
    <submittedName>
        <fullName evidence="9">ABC transport system permease protein</fullName>
    </submittedName>
</protein>
<feature type="domain" description="ABC3 transporter permease C-terminal" evidence="8">
    <location>
        <begin position="264"/>
        <end position="372"/>
    </location>
</feature>
<evidence type="ECO:0000256" key="6">
    <source>
        <dbReference type="ARBA" id="ARBA00023136"/>
    </source>
</evidence>
<name>A0ABS2RU20_9MICO</name>
<dbReference type="InterPro" id="IPR003838">
    <property type="entry name" value="ABC3_permease_C"/>
</dbReference>
<keyword evidence="5 7" id="KW-1133">Transmembrane helix</keyword>